<dbReference type="Gene3D" id="3.10.129.10">
    <property type="entry name" value="Hotdog Thioesterase"/>
    <property type="match status" value="1"/>
</dbReference>
<comment type="caution">
    <text evidence="2">The sequence shown here is derived from an EMBL/GenBank/DDBJ whole genome shotgun (WGS) entry which is preliminary data.</text>
</comment>
<evidence type="ECO:0000313" key="2">
    <source>
        <dbReference type="EMBL" id="GAG59969.1"/>
    </source>
</evidence>
<dbReference type="InterPro" id="IPR029069">
    <property type="entry name" value="HotDog_dom_sf"/>
</dbReference>
<dbReference type="PANTHER" id="PTHR43437:SF3">
    <property type="entry name" value="HYDROXYACYL-THIOESTER DEHYDRATASE TYPE 2, MITOCHONDRIAL"/>
    <property type="match status" value="1"/>
</dbReference>
<dbReference type="InterPro" id="IPR002539">
    <property type="entry name" value="MaoC-like_dom"/>
</dbReference>
<dbReference type="InterPro" id="IPR050965">
    <property type="entry name" value="UPF0336/Enoyl-CoA_hydratase"/>
</dbReference>
<sequence length="90" mass="9988">MIGKVTIRFPTEKKISVMNVEGEKVHRKGLTLKRLTVGQTYKTSFAITAELIESFARVTADHNPIHLDENYAGQTIFKNRVAQGMLGAGL</sequence>
<dbReference type="GO" id="GO:0019171">
    <property type="term" value="F:(3R)-hydroxyacyl-[acyl-carrier-protein] dehydratase activity"/>
    <property type="evidence" value="ECO:0007669"/>
    <property type="project" value="TreeGrafter"/>
</dbReference>
<evidence type="ECO:0000259" key="1">
    <source>
        <dbReference type="Pfam" id="PF01575"/>
    </source>
</evidence>
<name>X0YTT9_9ZZZZ</name>
<dbReference type="GO" id="GO:0006633">
    <property type="term" value="P:fatty acid biosynthetic process"/>
    <property type="evidence" value="ECO:0007669"/>
    <property type="project" value="TreeGrafter"/>
</dbReference>
<organism evidence="2">
    <name type="scientific">marine sediment metagenome</name>
    <dbReference type="NCBI Taxonomy" id="412755"/>
    <lineage>
        <taxon>unclassified sequences</taxon>
        <taxon>metagenomes</taxon>
        <taxon>ecological metagenomes</taxon>
    </lineage>
</organism>
<accession>X0YTT9</accession>
<reference evidence="2" key="1">
    <citation type="journal article" date="2014" name="Front. Microbiol.">
        <title>High frequency of phylogenetically diverse reductive dehalogenase-homologous genes in deep subseafloor sedimentary metagenomes.</title>
        <authorList>
            <person name="Kawai M."/>
            <person name="Futagami T."/>
            <person name="Toyoda A."/>
            <person name="Takaki Y."/>
            <person name="Nishi S."/>
            <person name="Hori S."/>
            <person name="Arai W."/>
            <person name="Tsubouchi T."/>
            <person name="Morono Y."/>
            <person name="Uchiyama I."/>
            <person name="Ito T."/>
            <person name="Fujiyama A."/>
            <person name="Inagaki F."/>
            <person name="Takami H."/>
        </authorList>
    </citation>
    <scope>NUCLEOTIDE SEQUENCE</scope>
    <source>
        <strain evidence="2">Expedition CK06-06</strain>
    </source>
</reference>
<gene>
    <name evidence="2" type="ORF">S01H4_12039</name>
</gene>
<dbReference type="Pfam" id="PF01575">
    <property type="entry name" value="MaoC_dehydratas"/>
    <property type="match status" value="1"/>
</dbReference>
<feature type="domain" description="MaoC-like" evidence="1">
    <location>
        <begin position="37"/>
        <end position="89"/>
    </location>
</feature>
<protein>
    <recommendedName>
        <fullName evidence="1">MaoC-like domain-containing protein</fullName>
    </recommendedName>
</protein>
<feature type="non-terminal residue" evidence="2">
    <location>
        <position position="90"/>
    </location>
</feature>
<dbReference type="PANTHER" id="PTHR43437">
    <property type="entry name" value="HYDROXYACYL-THIOESTER DEHYDRATASE TYPE 2, MITOCHONDRIAL-RELATED"/>
    <property type="match status" value="1"/>
</dbReference>
<dbReference type="EMBL" id="BART01005029">
    <property type="protein sequence ID" value="GAG59969.1"/>
    <property type="molecule type" value="Genomic_DNA"/>
</dbReference>
<dbReference type="AlphaFoldDB" id="X0YTT9"/>
<dbReference type="SUPFAM" id="SSF54637">
    <property type="entry name" value="Thioesterase/thiol ester dehydrase-isomerase"/>
    <property type="match status" value="1"/>
</dbReference>
<proteinExistence type="predicted"/>